<keyword evidence="1" id="KW-0472">Membrane</keyword>
<dbReference type="SMART" id="SM00563">
    <property type="entry name" value="PlsC"/>
    <property type="match status" value="1"/>
</dbReference>
<protein>
    <submittedName>
        <fullName evidence="3">1-acyl-sn-glycerol-3-phosphate acyltransferase</fullName>
    </submittedName>
</protein>
<dbReference type="RefSeq" id="WP_123636931.1">
    <property type="nucleotide sequence ID" value="NZ_RJUK01000001.1"/>
</dbReference>
<dbReference type="SUPFAM" id="SSF69593">
    <property type="entry name" value="Glycerol-3-phosphate (1)-acyltransferase"/>
    <property type="match status" value="1"/>
</dbReference>
<keyword evidence="3" id="KW-0012">Acyltransferase</keyword>
<evidence type="ECO:0000256" key="1">
    <source>
        <dbReference type="SAM" id="Phobius"/>
    </source>
</evidence>
<evidence type="ECO:0000313" key="3">
    <source>
        <dbReference type="EMBL" id="ROQ19598.1"/>
    </source>
</evidence>
<dbReference type="EMBL" id="RJUK01000001">
    <property type="protein sequence ID" value="ROQ19598.1"/>
    <property type="molecule type" value="Genomic_DNA"/>
</dbReference>
<dbReference type="PANTHER" id="PTHR10983">
    <property type="entry name" value="1-ACYLGLYCEROL-3-PHOSPHATE ACYLTRANSFERASE-RELATED"/>
    <property type="match status" value="1"/>
</dbReference>
<dbReference type="AlphaFoldDB" id="A0A3N1NWE5"/>
<dbReference type="OrthoDB" id="319710at2"/>
<dbReference type="NCBIfam" id="NF010621">
    <property type="entry name" value="PRK14014.1"/>
    <property type="match status" value="1"/>
</dbReference>
<reference evidence="3 4" key="1">
    <citation type="submission" date="2018-11" db="EMBL/GenBank/DDBJ databases">
        <title>Genomic Encyclopedia of Type Strains, Phase IV (KMG-IV): sequencing the most valuable type-strain genomes for metagenomic binning, comparative biology and taxonomic classification.</title>
        <authorList>
            <person name="Goeker M."/>
        </authorList>
    </citation>
    <scope>NUCLEOTIDE SEQUENCE [LARGE SCALE GENOMIC DNA]</scope>
    <source>
        <strain evidence="3 4">DSM 16974</strain>
    </source>
</reference>
<keyword evidence="3" id="KW-0808">Transferase</keyword>
<sequence length="303" mass="34886">MPIIYPLVGILSLSLYVITIAGVFLLIMPVALVKLIIPALRRPCNAVLDKLASGWITLNGWHQKLLTRTDIRVSGDIDQLSRNEWYMLIANHQSWVDIMILVRVLNGRIPYVKFFFKRELLWVPLLGQALWAMDFPVMRRRSKKDIARNPALANDDLERTRRACEMYQHSPVTIINFLEGTRFTPAKQRAQASDDGAPEFRHLLKPKAGGLAFTLSAMNGQLRQMLDVTLYYPHGRPTFWEYACGRVRRVDMHIQQRPITDDMVGDYPNDEAFRARFQARVNELWQEKDARLEAMAQAAADTH</sequence>
<gene>
    <name evidence="3" type="ORF">EDC38_0182</name>
</gene>
<feature type="transmembrane region" description="Helical" evidence="1">
    <location>
        <begin position="6"/>
        <end position="33"/>
    </location>
</feature>
<feature type="domain" description="Phospholipid/glycerol acyltransferase" evidence="2">
    <location>
        <begin position="86"/>
        <end position="233"/>
    </location>
</feature>
<evidence type="ECO:0000259" key="2">
    <source>
        <dbReference type="SMART" id="SM00563"/>
    </source>
</evidence>
<organism evidence="3 4">
    <name type="scientific">Marinimicrobium koreense</name>
    <dbReference type="NCBI Taxonomy" id="306545"/>
    <lineage>
        <taxon>Bacteria</taxon>
        <taxon>Pseudomonadati</taxon>
        <taxon>Pseudomonadota</taxon>
        <taxon>Gammaproteobacteria</taxon>
        <taxon>Cellvibrionales</taxon>
        <taxon>Cellvibrionaceae</taxon>
        <taxon>Marinimicrobium</taxon>
    </lineage>
</organism>
<keyword evidence="1" id="KW-1133">Transmembrane helix</keyword>
<dbReference type="InterPro" id="IPR002123">
    <property type="entry name" value="Plipid/glycerol_acylTrfase"/>
</dbReference>
<dbReference type="CDD" id="cd07990">
    <property type="entry name" value="LPLAT_LCLAT1-like"/>
    <property type="match status" value="1"/>
</dbReference>
<name>A0A3N1NWE5_9GAMM</name>
<dbReference type="GO" id="GO:0016746">
    <property type="term" value="F:acyltransferase activity"/>
    <property type="evidence" value="ECO:0007669"/>
    <property type="project" value="UniProtKB-KW"/>
</dbReference>
<accession>A0A3N1NWE5</accession>
<evidence type="ECO:0000313" key="4">
    <source>
        <dbReference type="Proteomes" id="UP000273643"/>
    </source>
</evidence>
<dbReference type="Proteomes" id="UP000273643">
    <property type="component" value="Unassembled WGS sequence"/>
</dbReference>
<proteinExistence type="predicted"/>
<keyword evidence="4" id="KW-1185">Reference proteome</keyword>
<keyword evidence="1" id="KW-0812">Transmembrane</keyword>
<dbReference type="PANTHER" id="PTHR10983:SF16">
    <property type="entry name" value="LYSOCARDIOLIPIN ACYLTRANSFERASE 1"/>
    <property type="match status" value="1"/>
</dbReference>
<comment type="caution">
    <text evidence="3">The sequence shown here is derived from an EMBL/GenBank/DDBJ whole genome shotgun (WGS) entry which is preliminary data.</text>
</comment>
<dbReference type="Pfam" id="PF01553">
    <property type="entry name" value="Acyltransferase"/>
    <property type="match status" value="1"/>
</dbReference>